<comment type="caution">
    <text evidence="1">The sequence shown here is derived from an EMBL/GenBank/DDBJ whole genome shotgun (WGS) entry which is preliminary data.</text>
</comment>
<accession>A0ACB8AU19</accession>
<organism evidence="1 2">
    <name type="scientific">Leucogyrophana mollusca</name>
    <dbReference type="NCBI Taxonomy" id="85980"/>
    <lineage>
        <taxon>Eukaryota</taxon>
        <taxon>Fungi</taxon>
        <taxon>Dikarya</taxon>
        <taxon>Basidiomycota</taxon>
        <taxon>Agaricomycotina</taxon>
        <taxon>Agaricomycetes</taxon>
        <taxon>Agaricomycetidae</taxon>
        <taxon>Boletales</taxon>
        <taxon>Boletales incertae sedis</taxon>
        <taxon>Leucogyrophana</taxon>
    </lineage>
</organism>
<name>A0ACB8AU19_9AGAM</name>
<dbReference type="EMBL" id="MU267387">
    <property type="protein sequence ID" value="KAH7916980.1"/>
    <property type="molecule type" value="Genomic_DNA"/>
</dbReference>
<proteinExistence type="predicted"/>
<keyword evidence="2" id="KW-1185">Reference proteome</keyword>
<sequence length="101" mass="11565">KKPTGQSRLLKILISKSTYLIWVLRCKRTIGGLSPSLSNITKRWANNINQRINNDRILASLQVRKKLTKNLVKNTWLGTLQNKQNLPKNCVMAKEVLLGIR</sequence>
<evidence type="ECO:0000313" key="2">
    <source>
        <dbReference type="Proteomes" id="UP000790709"/>
    </source>
</evidence>
<feature type="non-terminal residue" evidence="1">
    <location>
        <position position="101"/>
    </location>
</feature>
<feature type="non-terminal residue" evidence="1">
    <location>
        <position position="1"/>
    </location>
</feature>
<protein>
    <submittedName>
        <fullName evidence="1">Uncharacterized protein</fullName>
    </submittedName>
</protein>
<evidence type="ECO:0000313" key="1">
    <source>
        <dbReference type="EMBL" id="KAH7916980.1"/>
    </source>
</evidence>
<dbReference type="Proteomes" id="UP000790709">
    <property type="component" value="Unassembled WGS sequence"/>
</dbReference>
<reference evidence="1" key="1">
    <citation type="journal article" date="2021" name="New Phytol.">
        <title>Evolutionary innovations through gain and loss of genes in the ectomycorrhizal Boletales.</title>
        <authorList>
            <person name="Wu G."/>
            <person name="Miyauchi S."/>
            <person name="Morin E."/>
            <person name="Kuo A."/>
            <person name="Drula E."/>
            <person name="Varga T."/>
            <person name="Kohler A."/>
            <person name="Feng B."/>
            <person name="Cao Y."/>
            <person name="Lipzen A."/>
            <person name="Daum C."/>
            <person name="Hundley H."/>
            <person name="Pangilinan J."/>
            <person name="Johnson J."/>
            <person name="Barry K."/>
            <person name="LaButti K."/>
            <person name="Ng V."/>
            <person name="Ahrendt S."/>
            <person name="Min B."/>
            <person name="Choi I.G."/>
            <person name="Park H."/>
            <person name="Plett J.M."/>
            <person name="Magnuson J."/>
            <person name="Spatafora J.W."/>
            <person name="Nagy L.G."/>
            <person name="Henrissat B."/>
            <person name="Grigoriev I.V."/>
            <person name="Yang Z.L."/>
            <person name="Xu J."/>
            <person name="Martin F.M."/>
        </authorList>
    </citation>
    <scope>NUCLEOTIDE SEQUENCE</scope>
    <source>
        <strain evidence="1">KUC20120723A-06</strain>
    </source>
</reference>
<gene>
    <name evidence="1" type="ORF">BV22DRAFT_986734</name>
</gene>